<reference evidence="1 2" key="1">
    <citation type="journal article" date="2012" name="Proc. Natl. Acad. Sci. U.S.A.">
        <title>Antigenic diversity is generated by distinct evolutionary mechanisms in African trypanosome species.</title>
        <authorList>
            <person name="Jackson A.P."/>
            <person name="Berry A."/>
            <person name="Aslett M."/>
            <person name="Allison H.C."/>
            <person name="Burton P."/>
            <person name="Vavrova-Anderson J."/>
            <person name="Brown R."/>
            <person name="Browne H."/>
            <person name="Corton N."/>
            <person name="Hauser H."/>
            <person name="Gamble J."/>
            <person name="Gilderthorp R."/>
            <person name="Marcello L."/>
            <person name="McQuillan J."/>
            <person name="Otto T.D."/>
            <person name="Quail M.A."/>
            <person name="Sanders M.J."/>
            <person name="van Tonder A."/>
            <person name="Ginger M.L."/>
            <person name="Field M.C."/>
            <person name="Barry J.D."/>
            <person name="Hertz-Fowler C."/>
            <person name="Berriman M."/>
        </authorList>
    </citation>
    <scope>NUCLEOTIDE SEQUENCE</scope>
    <source>
        <strain evidence="1 2">Y486</strain>
    </source>
</reference>
<accession>F9WNK0</accession>
<name>F9WNK0_TRYVY</name>
<dbReference type="Proteomes" id="UP000009027">
    <property type="component" value="Unassembled WGS sequence"/>
</dbReference>
<keyword evidence="2" id="KW-1185">Reference proteome</keyword>
<evidence type="ECO:0000313" key="2">
    <source>
        <dbReference type="Proteomes" id="UP000009027"/>
    </source>
</evidence>
<organism evidence="1 2">
    <name type="scientific">Trypanosoma vivax (strain Y486)</name>
    <dbReference type="NCBI Taxonomy" id="1055687"/>
    <lineage>
        <taxon>Eukaryota</taxon>
        <taxon>Discoba</taxon>
        <taxon>Euglenozoa</taxon>
        <taxon>Kinetoplastea</taxon>
        <taxon>Metakinetoplastina</taxon>
        <taxon>Trypanosomatida</taxon>
        <taxon>Trypanosomatidae</taxon>
        <taxon>Trypanosoma</taxon>
        <taxon>Duttonella</taxon>
    </lineage>
</organism>
<protein>
    <submittedName>
        <fullName evidence="1">Uncharacterized protein</fullName>
    </submittedName>
</protein>
<evidence type="ECO:0000313" key="1">
    <source>
        <dbReference type="EMBL" id="CCD19118.1"/>
    </source>
</evidence>
<proteinExistence type="predicted"/>
<dbReference type="VEuPathDB" id="TriTrypDB:TvY486_0018250"/>
<gene>
    <name evidence="1" type="ORF">TvY486_0018250</name>
</gene>
<dbReference type="EMBL" id="CAEX01002655">
    <property type="protein sequence ID" value="CCD19118.1"/>
    <property type="molecule type" value="Genomic_DNA"/>
</dbReference>
<sequence length="462" mass="50001">MLDRFKQGGAVLCGMLGRHLEVDTQLRSISERLGSTKQQTDSAAKGTADLLSNATGERKVVQSALDTILTFQETVALSMSRALFASGKATLASESVTRFEGVASLLVKNATREQEAIAEVEGQKKSTDEMFEHIKKQLIARLSETQLNASNPTADNCNKVLSGALHKPWEHVFDLALRINESALQETNTTLGQLEAQVKLLGSDLAAINNSVSDITAAMSSAVQVRETAKTAAANAVADVLRSLMKDMCASSSELSELQKKNNELKGTADALKNKVSVESRRAEAAWKRDSFVSEVPQDVEDSFTHASKSVAVLAKHLQRVDAQYFRAVSELEKGLTKSDESDAKSYDVLANFVRGINSNLPAVSCSSVCNDDHIDEVVASLLQRPDAILKNVSFVVSLGELAAKVEGRVAAAREQMRKVASSADDAQAAVEEAIRRARNTAAGRRCTPLHRQLLNILKHIW</sequence>
<dbReference type="AlphaFoldDB" id="F9WNK0"/>